<accession>E6MDU6</accession>
<dbReference type="Proteomes" id="UP000004754">
    <property type="component" value="Unassembled WGS sequence"/>
</dbReference>
<keyword evidence="2" id="KW-1185">Reference proteome</keyword>
<proteinExistence type="predicted"/>
<dbReference type="AlphaFoldDB" id="E6MDU6"/>
<comment type="caution">
    <text evidence="1">The sequence shown here is derived from an EMBL/GenBank/DDBJ whole genome shotgun (WGS) entry which is preliminary data.</text>
</comment>
<name>E6MDU6_9FIRM</name>
<organism evidence="1 2">
    <name type="scientific">Pseudoramibacter alactolyticus ATCC 23263</name>
    <dbReference type="NCBI Taxonomy" id="887929"/>
    <lineage>
        <taxon>Bacteria</taxon>
        <taxon>Bacillati</taxon>
        <taxon>Bacillota</taxon>
        <taxon>Clostridia</taxon>
        <taxon>Eubacteriales</taxon>
        <taxon>Eubacteriaceae</taxon>
        <taxon>Pseudoramibacter</taxon>
    </lineage>
</organism>
<gene>
    <name evidence="1" type="ORF">HMP0721_0179</name>
</gene>
<protein>
    <submittedName>
        <fullName evidence="1">Uncharacterized protein</fullName>
    </submittedName>
</protein>
<evidence type="ECO:0000313" key="1">
    <source>
        <dbReference type="EMBL" id="EFV02705.1"/>
    </source>
</evidence>
<sequence length="57" mass="6646">MKSPGGFGRRFFMRDFVLDGVDFLVFFRYNGLIVKRHLLFAAPAPSIAIRRKRRGFP</sequence>
<evidence type="ECO:0000313" key="2">
    <source>
        <dbReference type="Proteomes" id="UP000004754"/>
    </source>
</evidence>
<dbReference type="STRING" id="887929.HMP0721_0179"/>
<dbReference type="HOGENOM" id="CLU_2993227_0_0_9"/>
<reference evidence="1 2" key="1">
    <citation type="submission" date="2010-12" db="EMBL/GenBank/DDBJ databases">
        <authorList>
            <person name="Muzny D."/>
            <person name="Qin X."/>
            <person name="Deng J."/>
            <person name="Jiang H."/>
            <person name="Liu Y."/>
            <person name="Qu J."/>
            <person name="Song X.-Z."/>
            <person name="Zhang L."/>
            <person name="Thornton R."/>
            <person name="Coyle M."/>
            <person name="Francisco L."/>
            <person name="Jackson L."/>
            <person name="Javaid M."/>
            <person name="Korchina V."/>
            <person name="Kovar C."/>
            <person name="Mata R."/>
            <person name="Mathew T."/>
            <person name="Ngo R."/>
            <person name="Nguyen L."/>
            <person name="Nguyen N."/>
            <person name="Okwuonu G."/>
            <person name="Ongeri F."/>
            <person name="Pham C."/>
            <person name="Simmons D."/>
            <person name="Wilczek-Boney K."/>
            <person name="Hale W."/>
            <person name="Jakkamsetti A."/>
            <person name="Pham P."/>
            <person name="Ruth R."/>
            <person name="San Lucas F."/>
            <person name="Warren J."/>
            <person name="Zhang J."/>
            <person name="Zhao Z."/>
            <person name="Zhou C."/>
            <person name="Zhu D."/>
            <person name="Lee S."/>
            <person name="Bess C."/>
            <person name="Blankenburg K."/>
            <person name="Forbes L."/>
            <person name="Fu Q."/>
            <person name="Gubbala S."/>
            <person name="Hirani K."/>
            <person name="Jayaseelan J.C."/>
            <person name="Lara F."/>
            <person name="Munidasa M."/>
            <person name="Palculict T."/>
            <person name="Patil S."/>
            <person name="Pu L.-L."/>
            <person name="Saada N."/>
            <person name="Tang L."/>
            <person name="Weissenberger G."/>
            <person name="Zhu Y."/>
            <person name="Hemphill L."/>
            <person name="Shang Y."/>
            <person name="Youmans B."/>
            <person name="Ayvaz T."/>
            <person name="Ross M."/>
            <person name="Santibanez J."/>
            <person name="Aqrawi P."/>
            <person name="Gross S."/>
            <person name="Joshi V."/>
            <person name="Fowler G."/>
            <person name="Nazareth L."/>
            <person name="Reid J."/>
            <person name="Worley K."/>
            <person name="Petrosino J."/>
            <person name="Highlander S."/>
            <person name="Gibbs R."/>
        </authorList>
    </citation>
    <scope>NUCLEOTIDE SEQUENCE [LARGE SCALE GENOMIC DNA]</scope>
    <source>
        <strain evidence="1 2">ATCC 23263</strain>
    </source>
</reference>
<dbReference type="EMBL" id="AEQN01000005">
    <property type="protein sequence ID" value="EFV02705.1"/>
    <property type="molecule type" value="Genomic_DNA"/>
</dbReference>